<dbReference type="InterPro" id="IPR032692">
    <property type="entry name" value="YccS_N"/>
</dbReference>
<comment type="subcellular location">
    <subcellularLocation>
        <location evidence="1">Cell membrane</location>
        <topology evidence="1">Multi-pass membrane protein</topology>
    </subcellularLocation>
</comment>
<sequence>MHYALDLRTFIFSHYFYTGLRIATGVVGLTLLVLQLTDLPTAMTVCIGALSTSLMDLPSTLRHKFNEMLSSVLLCTAVTLIISLCAPYHWLLSFMLVVVTFFASMMMVYGKKAMPLQFAALFVMTLAMENSLSVPQAFFHTGLFLGGGLAYLSYSMAVSWFLRSRIKQQVLAEALFELARYIKIKADFYDMHVDLNSQFNTLVRQQSVLAEKQQASRDLILRDPRNQQDAILVQVHFGMFDLYEQILSTHTDYALLRLHLGDAEVLTYLRDVVGKAAKDIETIAYAITRKRASFASVSYKAELRSIESELQQLQQDSLAGKVPEAALVVLRSTYNKIRDAIDMIAQLHHATQSVQGPLPELMGKDMTPFLTQQKYQLGVLIDNLRWQSPTFRFAVRAALAISCGLLVADTLPYASHGYWVVLTIAIILKPSFSQTKQRRTDRLFGTLIGCVATAVILRFVHEPVALLGILFIATAAVPAFLYVKYRYTAIAASMQILLQINLLIPSSSHVIGERLIDTLIGAVIATLFSFVLPSWEYRALPRLIRNVLKNNRDFLEAGNHLLQARVPDDFKYRVHRKRFLDSISALASTLVRMLDEPLSKHRAVEELNQFIVQNYLVMAHVAALRLLLRRHVENLPTTAVNQLLDASAKQVRQTLEVAERGLDAGAPLPAAAADALPSATPEADPAAPATAWSGWYLLQRRVGLLHDDAEKIAIHSAAIGRILAK</sequence>
<dbReference type="PANTHER" id="PTHR30509">
    <property type="entry name" value="P-HYDROXYBENZOIC ACID EFFLUX PUMP SUBUNIT-RELATED"/>
    <property type="match status" value="1"/>
</dbReference>
<organism evidence="10 11">
    <name type="scientific">Paraherbaspirillum soli</name>
    <dbReference type="NCBI Taxonomy" id="631222"/>
    <lineage>
        <taxon>Bacteria</taxon>
        <taxon>Pseudomonadati</taxon>
        <taxon>Pseudomonadota</taxon>
        <taxon>Betaproteobacteria</taxon>
        <taxon>Burkholderiales</taxon>
        <taxon>Oxalobacteraceae</taxon>
        <taxon>Paraherbaspirillum</taxon>
    </lineage>
</organism>
<dbReference type="Pfam" id="PF13515">
    <property type="entry name" value="FUSC_2"/>
    <property type="match status" value="1"/>
</dbReference>
<dbReference type="Proteomes" id="UP001596045">
    <property type="component" value="Unassembled WGS sequence"/>
</dbReference>
<protein>
    <submittedName>
        <fullName evidence="10">FUSC family membrane protein</fullName>
    </submittedName>
</protein>
<reference evidence="11" key="1">
    <citation type="journal article" date="2019" name="Int. J. Syst. Evol. Microbiol.">
        <title>The Global Catalogue of Microorganisms (GCM) 10K type strain sequencing project: providing services to taxonomists for standard genome sequencing and annotation.</title>
        <authorList>
            <consortium name="The Broad Institute Genomics Platform"/>
            <consortium name="The Broad Institute Genome Sequencing Center for Infectious Disease"/>
            <person name="Wu L."/>
            <person name="Ma J."/>
        </authorList>
    </citation>
    <scope>NUCLEOTIDE SEQUENCE [LARGE SCALE GENOMIC DNA]</scope>
    <source>
        <strain evidence="11">JCM 17066</strain>
    </source>
</reference>
<keyword evidence="3 7" id="KW-0812">Transmembrane</keyword>
<dbReference type="Pfam" id="PF12805">
    <property type="entry name" value="FUSC-like"/>
    <property type="match status" value="1"/>
</dbReference>
<name>A0ABW0MBM6_9BURK</name>
<comment type="similarity">
    <text evidence="6">Belongs to the YccS/YhfK family.</text>
</comment>
<keyword evidence="2" id="KW-1003">Cell membrane</keyword>
<feature type="transmembrane region" description="Helical" evidence="7">
    <location>
        <begin position="65"/>
        <end position="84"/>
    </location>
</feature>
<evidence type="ECO:0000256" key="5">
    <source>
        <dbReference type="ARBA" id="ARBA00023136"/>
    </source>
</evidence>
<evidence type="ECO:0000259" key="8">
    <source>
        <dbReference type="Pfam" id="PF12805"/>
    </source>
</evidence>
<keyword evidence="5 7" id="KW-0472">Membrane</keyword>
<comment type="caution">
    <text evidence="10">The sequence shown here is derived from an EMBL/GenBank/DDBJ whole genome shotgun (WGS) entry which is preliminary data.</text>
</comment>
<dbReference type="PANTHER" id="PTHR30509:SF9">
    <property type="entry name" value="MULTIDRUG RESISTANCE PROTEIN MDTO"/>
    <property type="match status" value="1"/>
</dbReference>
<dbReference type="RefSeq" id="WP_378997553.1">
    <property type="nucleotide sequence ID" value="NZ_JBHSMT010000014.1"/>
</dbReference>
<evidence type="ECO:0000256" key="3">
    <source>
        <dbReference type="ARBA" id="ARBA00022692"/>
    </source>
</evidence>
<evidence type="ECO:0000256" key="1">
    <source>
        <dbReference type="ARBA" id="ARBA00004651"/>
    </source>
</evidence>
<dbReference type="InterPro" id="IPR049453">
    <property type="entry name" value="Memb_transporter_dom"/>
</dbReference>
<feature type="transmembrane region" description="Helical" evidence="7">
    <location>
        <begin position="90"/>
        <end position="109"/>
    </location>
</feature>
<accession>A0ABW0MBM6</accession>
<evidence type="ECO:0000256" key="6">
    <source>
        <dbReference type="ARBA" id="ARBA00043993"/>
    </source>
</evidence>
<gene>
    <name evidence="10" type="ORF">ACFPM8_10780</name>
</gene>
<keyword evidence="4 7" id="KW-1133">Transmembrane helix</keyword>
<feature type="transmembrane region" description="Helical" evidence="7">
    <location>
        <begin position="138"/>
        <end position="162"/>
    </location>
</feature>
<feature type="transmembrane region" description="Helical" evidence="7">
    <location>
        <begin position="443"/>
        <end position="460"/>
    </location>
</feature>
<evidence type="ECO:0000259" key="9">
    <source>
        <dbReference type="Pfam" id="PF13515"/>
    </source>
</evidence>
<evidence type="ECO:0000313" key="10">
    <source>
        <dbReference type="EMBL" id="MFC5474443.1"/>
    </source>
</evidence>
<evidence type="ECO:0000256" key="2">
    <source>
        <dbReference type="ARBA" id="ARBA00022475"/>
    </source>
</evidence>
<feature type="transmembrane region" description="Helical" evidence="7">
    <location>
        <begin position="12"/>
        <end position="33"/>
    </location>
</feature>
<feature type="domain" description="Integral membrane protein YccS N-terminal" evidence="8">
    <location>
        <begin position="68"/>
        <end position="341"/>
    </location>
</feature>
<evidence type="ECO:0000256" key="7">
    <source>
        <dbReference type="SAM" id="Phobius"/>
    </source>
</evidence>
<feature type="transmembrane region" description="Helical" evidence="7">
    <location>
        <begin position="466"/>
        <end position="483"/>
    </location>
</feature>
<feature type="domain" description="Integral membrane bound transporter" evidence="9">
    <location>
        <begin position="406"/>
        <end position="527"/>
    </location>
</feature>
<keyword evidence="11" id="KW-1185">Reference proteome</keyword>
<dbReference type="EMBL" id="JBHSMT010000014">
    <property type="protein sequence ID" value="MFC5474443.1"/>
    <property type="molecule type" value="Genomic_DNA"/>
</dbReference>
<evidence type="ECO:0000256" key="4">
    <source>
        <dbReference type="ARBA" id="ARBA00022989"/>
    </source>
</evidence>
<proteinExistence type="inferred from homology"/>
<evidence type="ECO:0000313" key="11">
    <source>
        <dbReference type="Proteomes" id="UP001596045"/>
    </source>
</evidence>